<evidence type="ECO:0000313" key="11">
    <source>
        <dbReference type="Proteomes" id="UP000263596"/>
    </source>
</evidence>
<evidence type="ECO:0000256" key="5">
    <source>
        <dbReference type="ARBA" id="ARBA00022847"/>
    </source>
</evidence>
<dbReference type="InterPro" id="IPR005828">
    <property type="entry name" value="MFS_sugar_transport-like"/>
</dbReference>
<evidence type="ECO:0000256" key="4">
    <source>
        <dbReference type="ARBA" id="ARBA00022692"/>
    </source>
</evidence>
<keyword evidence="7 8" id="KW-0472">Membrane</keyword>
<evidence type="ECO:0000256" key="2">
    <source>
        <dbReference type="ARBA" id="ARBA00022448"/>
    </source>
</evidence>
<feature type="transmembrane region" description="Helical" evidence="8">
    <location>
        <begin position="91"/>
        <end position="111"/>
    </location>
</feature>
<gene>
    <name evidence="10" type="ORF">DHW29_01155</name>
</gene>
<dbReference type="InterPro" id="IPR051084">
    <property type="entry name" value="H+-coupled_symporters"/>
</dbReference>
<dbReference type="InterPro" id="IPR020846">
    <property type="entry name" value="MFS_dom"/>
</dbReference>
<evidence type="ECO:0000256" key="7">
    <source>
        <dbReference type="ARBA" id="ARBA00023136"/>
    </source>
</evidence>
<comment type="subcellular location">
    <subcellularLocation>
        <location evidence="1">Cell membrane</location>
        <topology evidence="1">Multi-pass membrane protein</topology>
    </subcellularLocation>
</comment>
<keyword evidence="6 8" id="KW-1133">Transmembrane helix</keyword>
<dbReference type="GO" id="GO:0005886">
    <property type="term" value="C:plasma membrane"/>
    <property type="evidence" value="ECO:0007669"/>
    <property type="project" value="UniProtKB-SubCell"/>
</dbReference>
<sequence>MSEVVYTKEEKKKRVLGIVGASSGNLVEWFDFYIYAVFAMYFQHALTAPDMNSTAQGIYVWGVFAASFFMRPIGSWLFGRIADKHGRKQSMVISIALMAVSSFLFALLPTYEQVGMVAPFL</sequence>
<proteinExistence type="predicted"/>
<feature type="non-terminal residue" evidence="10">
    <location>
        <position position="121"/>
    </location>
</feature>
<dbReference type="PANTHER" id="PTHR43528:SF1">
    <property type="entry name" value="ALPHA-KETOGLUTARATE PERMEASE"/>
    <property type="match status" value="1"/>
</dbReference>
<keyword evidence="4 8" id="KW-0812">Transmembrane</keyword>
<evidence type="ECO:0000259" key="9">
    <source>
        <dbReference type="PROSITE" id="PS50850"/>
    </source>
</evidence>
<accession>A0A3D2SJQ5</accession>
<dbReference type="InterPro" id="IPR036259">
    <property type="entry name" value="MFS_trans_sf"/>
</dbReference>
<organism evidence="10 11">
    <name type="scientific">Acinetobacter ursingii</name>
    <dbReference type="NCBI Taxonomy" id="108980"/>
    <lineage>
        <taxon>Bacteria</taxon>
        <taxon>Pseudomonadati</taxon>
        <taxon>Pseudomonadota</taxon>
        <taxon>Gammaproteobacteria</taxon>
        <taxon>Moraxellales</taxon>
        <taxon>Moraxellaceae</taxon>
        <taxon>Acinetobacter</taxon>
    </lineage>
</organism>
<dbReference type="EMBL" id="DPVE01000020">
    <property type="protein sequence ID" value="HCK28944.1"/>
    <property type="molecule type" value="Genomic_DNA"/>
</dbReference>
<keyword evidence="3" id="KW-1003">Cell membrane</keyword>
<feature type="transmembrane region" description="Helical" evidence="8">
    <location>
        <begin position="15"/>
        <end position="38"/>
    </location>
</feature>
<evidence type="ECO:0000256" key="8">
    <source>
        <dbReference type="SAM" id="Phobius"/>
    </source>
</evidence>
<evidence type="ECO:0000256" key="6">
    <source>
        <dbReference type="ARBA" id="ARBA00022989"/>
    </source>
</evidence>
<name>A0A3D2SJQ5_9GAMM</name>
<evidence type="ECO:0000313" key="10">
    <source>
        <dbReference type="EMBL" id="HCK28944.1"/>
    </source>
</evidence>
<feature type="domain" description="Major facilitator superfamily (MFS) profile" evidence="9">
    <location>
        <begin position="17"/>
        <end position="121"/>
    </location>
</feature>
<dbReference type="Proteomes" id="UP000263596">
    <property type="component" value="Unassembled WGS sequence"/>
</dbReference>
<feature type="transmembrane region" description="Helical" evidence="8">
    <location>
        <begin position="58"/>
        <end position="79"/>
    </location>
</feature>
<protein>
    <submittedName>
        <fullName evidence="10">Alpha-ketoglutarate permease</fullName>
    </submittedName>
</protein>
<dbReference type="GO" id="GO:0015293">
    <property type="term" value="F:symporter activity"/>
    <property type="evidence" value="ECO:0007669"/>
    <property type="project" value="UniProtKB-KW"/>
</dbReference>
<dbReference type="PANTHER" id="PTHR43528">
    <property type="entry name" value="ALPHA-KETOGLUTARATE PERMEASE"/>
    <property type="match status" value="1"/>
</dbReference>
<reference evidence="10 11" key="1">
    <citation type="journal article" date="2018" name="Nat. Biotechnol.">
        <title>A standardized bacterial taxonomy based on genome phylogeny substantially revises the tree of life.</title>
        <authorList>
            <person name="Parks D.H."/>
            <person name="Chuvochina M."/>
            <person name="Waite D.W."/>
            <person name="Rinke C."/>
            <person name="Skarshewski A."/>
            <person name="Chaumeil P.A."/>
            <person name="Hugenholtz P."/>
        </authorList>
    </citation>
    <scope>NUCLEOTIDE SEQUENCE [LARGE SCALE GENOMIC DNA]</scope>
    <source>
        <strain evidence="10">UBA9669</strain>
    </source>
</reference>
<keyword evidence="2" id="KW-0813">Transport</keyword>
<dbReference type="Pfam" id="PF00083">
    <property type="entry name" value="Sugar_tr"/>
    <property type="match status" value="1"/>
</dbReference>
<dbReference type="PROSITE" id="PS50850">
    <property type="entry name" value="MFS"/>
    <property type="match status" value="1"/>
</dbReference>
<evidence type="ECO:0000256" key="1">
    <source>
        <dbReference type="ARBA" id="ARBA00004651"/>
    </source>
</evidence>
<comment type="caution">
    <text evidence="10">The sequence shown here is derived from an EMBL/GenBank/DDBJ whole genome shotgun (WGS) entry which is preliminary data.</text>
</comment>
<dbReference type="Gene3D" id="1.20.1250.20">
    <property type="entry name" value="MFS general substrate transporter like domains"/>
    <property type="match status" value="1"/>
</dbReference>
<keyword evidence="5" id="KW-0769">Symport</keyword>
<dbReference type="SUPFAM" id="SSF103473">
    <property type="entry name" value="MFS general substrate transporter"/>
    <property type="match status" value="1"/>
</dbReference>
<evidence type="ECO:0000256" key="3">
    <source>
        <dbReference type="ARBA" id="ARBA00022475"/>
    </source>
</evidence>
<dbReference type="AlphaFoldDB" id="A0A3D2SJQ5"/>